<dbReference type="SMART" id="SM00278">
    <property type="entry name" value="HhH1"/>
    <property type="match status" value="2"/>
</dbReference>
<dbReference type="Pfam" id="PF12836">
    <property type="entry name" value="HHH_3"/>
    <property type="match status" value="1"/>
</dbReference>
<dbReference type="GO" id="GO:0003677">
    <property type="term" value="F:DNA binding"/>
    <property type="evidence" value="ECO:0007669"/>
    <property type="project" value="InterPro"/>
</dbReference>
<dbReference type="GO" id="GO:0015627">
    <property type="term" value="C:type II protein secretion system complex"/>
    <property type="evidence" value="ECO:0007669"/>
    <property type="project" value="TreeGrafter"/>
</dbReference>
<keyword evidence="3" id="KW-1185">Reference proteome</keyword>
<evidence type="ECO:0000259" key="1">
    <source>
        <dbReference type="SMART" id="SM00278"/>
    </source>
</evidence>
<dbReference type="PANTHER" id="PTHR21180">
    <property type="entry name" value="ENDONUCLEASE/EXONUCLEASE/PHOSPHATASE FAMILY DOMAIN-CONTAINING PROTEIN 1"/>
    <property type="match status" value="1"/>
</dbReference>
<protein>
    <submittedName>
        <fullName evidence="2">Competence protein</fullName>
    </submittedName>
</protein>
<organism evidence="2 3">
    <name type="scientific">Weissella koreensis</name>
    <dbReference type="NCBI Taxonomy" id="165096"/>
    <lineage>
        <taxon>Bacteria</taxon>
        <taxon>Bacillati</taxon>
        <taxon>Bacillota</taxon>
        <taxon>Bacilli</taxon>
        <taxon>Lactobacillales</taxon>
        <taxon>Lactobacillaceae</taxon>
        <taxon>Weissella</taxon>
    </lineage>
</organism>
<dbReference type="GO" id="GO:0015628">
    <property type="term" value="P:protein secretion by the type II secretion system"/>
    <property type="evidence" value="ECO:0007669"/>
    <property type="project" value="TreeGrafter"/>
</dbReference>
<dbReference type="Pfam" id="PF10531">
    <property type="entry name" value="SLBB"/>
    <property type="match status" value="1"/>
</dbReference>
<dbReference type="GO" id="GO:0006281">
    <property type="term" value="P:DNA repair"/>
    <property type="evidence" value="ECO:0007669"/>
    <property type="project" value="InterPro"/>
</dbReference>
<dbReference type="InterPro" id="IPR003583">
    <property type="entry name" value="Hlx-hairpin-Hlx_DNA-bd_motif"/>
</dbReference>
<dbReference type="RefSeq" id="WP_104914473.1">
    <property type="nucleotide sequence ID" value="NZ_CP026847.1"/>
</dbReference>
<dbReference type="AlphaFoldDB" id="A0A7H1MKN1"/>
<dbReference type="Gene3D" id="1.10.150.310">
    <property type="entry name" value="Tex RuvX-like domain-like"/>
    <property type="match status" value="1"/>
</dbReference>
<dbReference type="EMBL" id="CP043431">
    <property type="protein sequence ID" value="QNT64017.1"/>
    <property type="molecule type" value="Genomic_DNA"/>
</dbReference>
<dbReference type="PANTHER" id="PTHR21180:SF32">
    <property type="entry name" value="ENDONUCLEASE_EXONUCLEASE_PHOSPHATASE FAMILY DOMAIN-CONTAINING PROTEIN 1"/>
    <property type="match status" value="1"/>
</dbReference>
<dbReference type="InterPro" id="IPR019554">
    <property type="entry name" value="Soluble_ligand-bd"/>
</dbReference>
<evidence type="ECO:0000313" key="3">
    <source>
        <dbReference type="Proteomes" id="UP000516446"/>
    </source>
</evidence>
<dbReference type="Gene3D" id="3.10.560.10">
    <property type="entry name" value="Outer membrane lipoprotein wza domain like"/>
    <property type="match status" value="1"/>
</dbReference>
<feature type="domain" description="Helix-hairpin-helix DNA-binding motif class 1" evidence="1">
    <location>
        <begin position="192"/>
        <end position="211"/>
    </location>
</feature>
<feature type="domain" description="Helix-hairpin-helix DNA-binding motif class 1" evidence="1">
    <location>
        <begin position="162"/>
        <end position="181"/>
    </location>
</feature>
<dbReference type="SUPFAM" id="SSF47781">
    <property type="entry name" value="RuvA domain 2-like"/>
    <property type="match status" value="1"/>
</dbReference>
<reference evidence="2 3" key="1">
    <citation type="submission" date="2019-08" db="EMBL/GenBank/DDBJ databases">
        <authorList>
            <person name="Chang H.C."/>
            <person name="Mun S.Y."/>
        </authorList>
    </citation>
    <scope>NUCLEOTIDE SEQUENCE [LARGE SCALE GENOMIC DNA]</scope>
    <source>
        <strain evidence="2 3">SK</strain>
    </source>
</reference>
<dbReference type="InterPro" id="IPR051675">
    <property type="entry name" value="Endo/Exo/Phosphatase_dom_1"/>
</dbReference>
<dbReference type="Proteomes" id="UP000516446">
    <property type="component" value="Chromosome"/>
</dbReference>
<sequence>MIRYFIQRYRMYFGLGVIILISLLGMLYFYDQRDISKNAPFQIKEDNSSVKLKTMNPSNGAHHEKQWVVDVKGAVYHPGVYYFKQPPLVQTVLDRAGGCNGKVDQRRINLAAKVQDGQVIYVPEGQEAIPSEYPLPGMDQMKVNDNNESTPDKIDLNHAGISDLEQIPGIGPKRAAEIIAYRDKKQGFKNLKELQEISGIGEKTYMKLSERLYI</sequence>
<name>A0A7H1MKN1_9LACO</name>
<accession>A0A7H1MKN1</accession>
<evidence type="ECO:0000313" key="2">
    <source>
        <dbReference type="EMBL" id="QNT64017.1"/>
    </source>
</evidence>
<dbReference type="InterPro" id="IPR010994">
    <property type="entry name" value="RuvA_2-like"/>
</dbReference>
<gene>
    <name evidence="2" type="ORF">FY536_01440</name>
</gene>
<proteinExistence type="predicted"/>